<reference evidence="1" key="1">
    <citation type="submission" date="2023-05" db="EMBL/GenBank/DDBJ databases">
        <authorList>
            <consortium name="ELIXIR-Norway"/>
        </authorList>
    </citation>
    <scope>NUCLEOTIDE SEQUENCE</scope>
</reference>
<name>A0AC59Z9R9_RANTA</name>
<proteinExistence type="predicted"/>
<evidence type="ECO:0000313" key="2">
    <source>
        <dbReference type="Proteomes" id="UP001162501"/>
    </source>
</evidence>
<feature type="non-terminal residue" evidence="1">
    <location>
        <position position="125"/>
    </location>
</feature>
<sequence>MSVITFDEISGSQTLCVDGPPVRRGFRLLSDAAAARGCWSPMDQEVSSGDPCRGSVTVTPGSHTAVAAKGPEYFTKCLLETNRGAALLGIQRPVLRFLGQSCSDITTQQFPLLLRKCWGNLRRQR</sequence>
<accession>A0AC59Z9R9</accession>
<evidence type="ECO:0000313" key="1">
    <source>
        <dbReference type="EMBL" id="CAN0328356.1"/>
    </source>
</evidence>
<dbReference type="EMBL" id="OX596110">
    <property type="protein sequence ID" value="CAN0328356.1"/>
    <property type="molecule type" value="Genomic_DNA"/>
</dbReference>
<organism evidence="1 2">
    <name type="scientific">Rangifer tarandus platyrhynchus</name>
    <name type="common">Svalbard reindeer</name>
    <dbReference type="NCBI Taxonomy" id="3082113"/>
    <lineage>
        <taxon>Eukaryota</taxon>
        <taxon>Metazoa</taxon>
        <taxon>Chordata</taxon>
        <taxon>Craniata</taxon>
        <taxon>Vertebrata</taxon>
        <taxon>Euteleostomi</taxon>
        <taxon>Mammalia</taxon>
        <taxon>Eutheria</taxon>
        <taxon>Laurasiatheria</taxon>
        <taxon>Artiodactyla</taxon>
        <taxon>Ruminantia</taxon>
        <taxon>Pecora</taxon>
        <taxon>Cervidae</taxon>
        <taxon>Odocoileinae</taxon>
        <taxon>Rangifer</taxon>
    </lineage>
</organism>
<protein>
    <submittedName>
        <fullName evidence="1">Uncharacterized protein</fullName>
    </submittedName>
</protein>
<reference evidence="1" key="2">
    <citation type="submission" date="2025-03" db="EMBL/GenBank/DDBJ databases">
        <authorList>
            <consortium name="ELIXIR-Norway"/>
            <consortium name="Elixir Norway"/>
        </authorList>
    </citation>
    <scope>NUCLEOTIDE SEQUENCE</scope>
</reference>
<dbReference type="Proteomes" id="UP001162501">
    <property type="component" value="Chromosome 26"/>
</dbReference>
<gene>
    <name evidence="1" type="ORF">MRATA1EN22A_LOCUS15744</name>
</gene>